<protein>
    <submittedName>
        <fullName evidence="8">Protein kinase domain family protein</fullName>
    </submittedName>
</protein>
<evidence type="ECO:0000256" key="3">
    <source>
        <dbReference type="ARBA" id="ARBA00022741"/>
    </source>
</evidence>
<reference evidence="8 9" key="1">
    <citation type="submission" date="2020-03" db="EMBL/GenBank/DDBJ databases">
        <title>FDA dAtabase for Regulatory Grade micrObial Sequences (FDA-ARGOS): Supporting development and validation of Infectious Disease Dx tests.</title>
        <authorList>
            <person name="Campos J."/>
            <person name="Goldberg B."/>
            <person name="Tallon L."/>
            <person name="Sadzewicz L."/>
            <person name="Vavikolanu K."/>
            <person name="Mehta A."/>
            <person name="Aluvathingal J."/>
            <person name="Nadendla S."/>
            <person name="Nandy P."/>
            <person name="Geyer C."/>
            <person name="Yan Y."/>
            <person name="Sichtig H."/>
        </authorList>
    </citation>
    <scope>NUCLEOTIDE SEQUENCE [LARGE SCALE GENOMIC DNA]</scope>
    <source>
        <strain evidence="8 9">FDAARGOS_656</strain>
    </source>
</reference>
<comment type="caution">
    <text evidence="8">The sequence shown here is derived from an EMBL/GenBank/DDBJ whole genome shotgun (WGS) entry which is preliminary data.</text>
</comment>
<keyword evidence="1" id="KW-0723">Serine/threonine-protein kinase</keyword>
<dbReference type="AlphaFoldDB" id="A0A8H6BVQ8"/>
<evidence type="ECO:0000256" key="4">
    <source>
        <dbReference type="ARBA" id="ARBA00022777"/>
    </source>
</evidence>
<dbReference type="GO" id="GO:0004712">
    <property type="term" value="F:protein serine/threonine/tyrosine kinase activity"/>
    <property type="evidence" value="ECO:0007669"/>
    <property type="project" value="UniProtKB-ARBA"/>
</dbReference>
<keyword evidence="2" id="KW-0808">Transferase</keyword>
<evidence type="ECO:0000256" key="2">
    <source>
        <dbReference type="ARBA" id="ARBA00022679"/>
    </source>
</evidence>
<sequence length="191" mass="21699">MADTFVGTSMYMSPERIQGLDYGVKSDVWSTGLMLIELASGVPVWSEDDNNNDDDEDDEDDAYVRQGSIAAERNGQNSPSRSRKNKQKGNGYNSYNGPEGILDLLQRIVNEDAPTLTNKINPVTKLPYDKYLCQFIDLCLIKDDSVRKTPWQLLEDKEHFFKGSKKVFMTKNTRAGRKRSENAKCKHNSYT</sequence>
<accession>A0A8H6BVQ8</accession>
<dbReference type="GO" id="GO:0007165">
    <property type="term" value="P:signal transduction"/>
    <property type="evidence" value="ECO:0007669"/>
    <property type="project" value="UniProtKB-ARBA"/>
</dbReference>
<dbReference type="PANTHER" id="PTHR47448">
    <property type="entry name" value="DUAL SPECIFICITY MITOGEN-ACTIVATED PROTEIN KINASE KINASE DSOR1-LIKE PROTEIN"/>
    <property type="match status" value="1"/>
</dbReference>
<evidence type="ECO:0000313" key="9">
    <source>
        <dbReference type="Proteomes" id="UP000536275"/>
    </source>
</evidence>
<feature type="region of interest" description="Disordered" evidence="6">
    <location>
        <begin position="69"/>
        <end position="95"/>
    </location>
</feature>
<proteinExistence type="predicted"/>
<name>A0A8H6BVQ8_CANAX</name>
<feature type="domain" description="Protein kinase" evidence="7">
    <location>
        <begin position="1"/>
        <end position="161"/>
    </location>
</feature>
<evidence type="ECO:0000256" key="5">
    <source>
        <dbReference type="ARBA" id="ARBA00022840"/>
    </source>
</evidence>
<evidence type="ECO:0000256" key="6">
    <source>
        <dbReference type="SAM" id="MobiDB-lite"/>
    </source>
</evidence>
<keyword evidence="4 8" id="KW-0418">Kinase</keyword>
<keyword evidence="5" id="KW-0067">ATP-binding</keyword>
<dbReference type="Proteomes" id="UP000536275">
    <property type="component" value="Unassembled WGS sequence"/>
</dbReference>
<dbReference type="GO" id="GO:0005524">
    <property type="term" value="F:ATP binding"/>
    <property type="evidence" value="ECO:0007669"/>
    <property type="project" value="UniProtKB-KW"/>
</dbReference>
<dbReference type="Gene3D" id="1.10.510.10">
    <property type="entry name" value="Transferase(Phosphotransferase) domain 1"/>
    <property type="match status" value="1"/>
</dbReference>
<dbReference type="InterPro" id="IPR011009">
    <property type="entry name" value="Kinase-like_dom_sf"/>
</dbReference>
<dbReference type="PROSITE" id="PS50011">
    <property type="entry name" value="PROTEIN_KINASE_DOM"/>
    <property type="match status" value="1"/>
</dbReference>
<keyword evidence="3" id="KW-0547">Nucleotide-binding</keyword>
<organism evidence="8 9">
    <name type="scientific">Candida albicans</name>
    <name type="common">Yeast</name>
    <dbReference type="NCBI Taxonomy" id="5476"/>
    <lineage>
        <taxon>Eukaryota</taxon>
        <taxon>Fungi</taxon>
        <taxon>Dikarya</taxon>
        <taxon>Ascomycota</taxon>
        <taxon>Saccharomycotina</taxon>
        <taxon>Pichiomycetes</taxon>
        <taxon>Debaryomycetaceae</taxon>
        <taxon>Candida/Lodderomyces clade</taxon>
        <taxon>Candida</taxon>
    </lineage>
</organism>
<dbReference type="InterPro" id="IPR000719">
    <property type="entry name" value="Prot_kinase_dom"/>
</dbReference>
<dbReference type="PANTHER" id="PTHR47448:SF1">
    <property type="entry name" value="SERINE_THREONINE-PROTEIN KINASE STE7 HOMOLOG"/>
    <property type="match status" value="1"/>
</dbReference>
<dbReference type="InterPro" id="IPR050915">
    <property type="entry name" value="MAP_kinase_kinase"/>
</dbReference>
<dbReference type="Pfam" id="PF00069">
    <property type="entry name" value="Pkinase"/>
    <property type="match status" value="1"/>
</dbReference>
<gene>
    <name evidence="8" type="ORF">FOB64_004429</name>
</gene>
<evidence type="ECO:0000256" key="1">
    <source>
        <dbReference type="ARBA" id="ARBA00022527"/>
    </source>
</evidence>
<dbReference type="SUPFAM" id="SSF56112">
    <property type="entry name" value="Protein kinase-like (PK-like)"/>
    <property type="match status" value="1"/>
</dbReference>
<evidence type="ECO:0000313" key="8">
    <source>
        <dbReference type="EMBL" id="KAF6066985.1"/>
    </source>
</evidence>
<dbReference type="GO" id="GO:0004674">
    <property type="term" value="F:protein serine/threonine kinase activity"/>
    <property type="evidence" value="ECO:0007669"/>
    <property type="project" value="UniProtKB-KW"/>
</dbReference>
<evidence type="ECO:0000259" key="7">
    <source>
        <dbReference type="PROSITE" id="PS50011"/>
    </source>
</evidence>
<dbReference type="EMBL" id="JABWAD010000055">
    <property type="protein sequence ID" value="KAF6066985.1"/>
    <property type="molecule type" value="Genomic_DNA"/>
</dbReference>